<dbReference type="EMBL" id="MFBA01000012">
    <property type="protein sequence ID" value="OGD85847.1"/>
    <property type="molecule type" value="Genomic_DNA"/>
</dbReference>
<organism evidence="1 2">
    <name type="scientific">Candidatus Curtissbacteria bacterium RIFCSPHIGHO2_01_FULL_41_13</name>
    <dbReference type="NCBI Taxonomy" id="1797745"/>
    <lineage>
        <taxon>Bacteria</taxon>
        <taxon>Candidatus Curtissiibacteriota</taxon>
    </lineage>
</organism>
<dbReference type="InterPro" id="IPR010921">
    <property type="entry name" value="Trp_repressor/repl_initiator"/>
</dbReference>
<accession>A0A1F5G205</accession>
<sequence>MTKISRLGPEPKRMNQFIGSFWDAVTLLEERDEVSSFLKDLLTPVEIRMLSKRLQIAKMLNLGYDYQTISTFVRVTPTTISKVNSNLRYGSGGIDLIIRRLIKLDRQRQNKFESSLDKRYRVPTPLIDLTEAGINFTGKTLKRRSKKHSLLK</sequence>
<dbReference type="Pfam" id="PF01371">
    <property type="entry name" value="Trp_repressor"/>
    <property type="match status" value="1"/>
</dbReference>
<dbReference type="InterPro" id="IPR013368">
    <property type="entry name" value="YecD_YerC"/>
</dbReference>
<evidence type="ECO:0008006" key="3">
    <source>
        <dbReference type="Google" id="ProtNLM"/>
    </source>
</evidence>
<proteinExistence type="predicted"/>
<dbReference type="NCBIfam" id="TIGR02531">
    <property type="entry name" value="yecD_yerC"/>
    <property type="match status" value="1"/>
</dbReference>
<evidence type="ECO:0000313" key="2">
    <source>
        <dbReference type="Proteomes" id="UP000177069"/>
    </source>
</evidence>
<dbReference type="Gene3D" id="1.10.1270.10">
    <property type="entry name" value="TrpR-like"/>
    <property type="match status" value="1"/>
</dbReference>
<dbReference type="InterPro" id="IPR000831">
    <property type="entry name" value="Trp_repress"/>
</dbReference>
<dbReference type="SUPFAM" id="SSF48295">
    <property type="entry name" value="TrpR-like"/>
    <property type="match status" value="1"/>
</dbReference>
<dbReference type="Proteomes" id="UP000177069">
    <property type="component" value="Unassembled WGS sequence"/>
</dbReference>
<comment type="caution">
    <text evidence="1">The sequence shown here is derived from an EMBL/GenBank/DDBJ whole genome shotgun (WGS) entry which is preliminary data.</text>
</comment>
<dbReference type="PANTHER" id="PTHR40080:SF1">
    <property type="entry name" value="TRPR-LIKE PROTEIN YERC_YECD"/>
    <property type="match status" value="1"/>
</dbReference>
<dbReference type="GO" id="GO:0003700">
    <property type="term" value="F:DNA-binding transcription factor activity"/>
    <property type="evidence" value="ECO:0007669"/>
    <property type="project" value="InterPro"/>
</dbReference>
<name>A0A1F5G205_9BACT</name>
<dbReference type="InterPro" id="IPR038116">
    <property type="entry name" value="TrpR-like_sf"/>
</dbReference>
<reference evidence="1 2" key="1">
    <citation type="journal article" date="2016" name="Nat. Commun.">
        <title>Thousands of microbial genomes shed light on interconnected biogeochemical processes in an aquifer system.</title>
        <authorList>
            <person name="Anantharaman K."/>
            <person name="Brown C.T."/>
            <person name="Hug L.A."/>
            <person name="Sharon I."/>
            <person name="Castelle C.J."/>
            <person name="Probst A.J."/>
            <person name="Thomas B.C."/>
            <person name="Singh A."/>
            <person name="Wilkins M.J."/>
            <person name="Karaoz U."/>
            <person name="Brodie E.L."/>
            <person name="Williams K.H."/>
            <person name="Hubbard S.S."/>
            <person name="Banfield J.F."/>
        </authorList>
    </citation>
    <scope>NUCLEOTIDE SEQUENCE [LARGE SCALE GENOMIC DNA]</scope>
</reference>
<dbReference type="PANTHER" id="PTHR40080">
    <property type="entry name" value="LMO1763 PROTEIN"/>
    <property type="match status" value="1"/>
</dbReference>
<evidence type="ECO:0000313" key="1">
    <source>
        <dbReference type="EMBL" id="OGD85847.1"/>
    </source>
</evidence>
<dbReference type="GO" id="GO:0043565">
    <property type="term" value="F:sequence-specific DNA binding"/>
    <property type="evidence" value="ECO:0007669"/>
    <property type="project" value="InterPro"/>
</dbReference>
<dbReference type="AlphaFoldDB" id="A0A1F5G205"/>
<gene>
    <name evidence="1" type="ORF">A2696_03510</name>
</gene>
<protein>
    <recommendedName>
        <fullName evidence="3">TrpR, YerC/YecD</fullName>
    </recommendedName>
</protein>